<reference evidence="1" key="1">
    <citation type="journal article" date="2020" name="Stud. Mycol.">
        <title>101 Dothideomycetes genomes: a test case for predicting lifestyles and emergence of pathogens.</title>
        <authorList>
            <person name="Haridas S."/>
            <person name="Albert R."/>
            <person name="Binder M."/>
            <person name="Bloem J."/>
            <person name="Labutti K."/>
            <person name="Salamov A."/>
            <person name="Andreopoulos B."/>
            <person name="Baker S."/>
            <person name="Barry K."/>
            <person name="Bills G."/>
            <person name="Bluhm B."/>
            <person name="Cannon C."/>
            <person name="Castanera R."/>
            <person name="Culley D."/>
            <person name="Daum C."/>
            <person name="Ezra D."/>
            <person name="Gonzalez J."/>
            <person name="Henrissat B."/>
            <person name="Kuo A."/>
            <person name="Liang C."/>
            <person name="Lipzen A."/>
            <person name="Lutzoni F."/>
            <person name="Magnuson J."/>
            <person name="Mondo S."/>
            <person name="Nolan M."/>
            <person name="Ohm R."/>
            <person name="Pangilinan J."/>
            <person name="Park H.-J."/>
            <person name="Ramirez L."/>
            <person name="Alfaro M."/>
            <person name="Sun H."/>
            <person name="Tritt A."/>
            <person name="Yoshinaga Y."/>
            <person name="Zwiers L.-H."/>
            <person name="Turgeon B."/>
            <person name="Goodwin S."/>
            <person name="Spatafora J."/>
            <person name="Crous P."/>
            <person name="Grigoriev I."/>
        </authorList>
    </citation>
    <scope>NUCLEOTIDE SEQUENCE</scope>
    <source>
        <strain evidence="1">CBS 113389</strain>
    </source>
</reference>
<evidence type="ECO:0000313" key="2">
    <source>
        <dbReference type="Proteomes" id="UP000799767"/>
    </source>
</evidence>
<accession>A0A6A6PKH0</accession>
<organism evidence="1 2">
    <name type="scientific">Neohortaea acidophila</name>
    <dbReference type="NCBI Taxonomy" id="245834"/>
    <lineage>
        <taxon>Eukaryota</taxon>
        <taxon>Fungi</taxon>
        <taxon>Dikarya</taxon>
        <taxon>Ascomycota</taxon>
        <taxon>Pezizomycotina</taxon>
        <taxon>Dothideomycetes</taxon>
        <taxon>Dothideomycetidae</taxon>
        <taxon>Mycosphaerellales</taxon>
        <taxon>Teratosphaeriaceae</taxon>
        <taxon>Neohortaea</taxon>
    </lineage>
</organism>
<sequence>MKDSFVPFRPLIFSPSTARLMLSATCSLLEILPGLPALALAPNELDDSREVGVAGSSTASSSALAFRFRTNITRSFRSMATMSAFSFNETDSLRTYSPALSRRARQLFLRPFDSARLHRGDDGDIGGVAVSLAVLTFATSNRPSAPVKIVRVPAGMSCPVVRGPGSRTRGGIGCGGRGRLGPV</sequence>
<evidence type="ECO:0000313" key="1">
    <source>
        <dbReference type="EMBL" id="KAF2480578.1"/>
    </source>
</evidence>
<dbReference type="GeneID" id="54471047"/>
<dbReference type="AlphaFoldDB" id="A0A6A6PKH0"/>
<proteinExistence type="predicted"/>
<dbReference type="RefSeq" id="XP_033587148.1">
    <property type="nucleotide sequence ID" value="XM_033730045.1"/>
</dbReference>
<gene>
    <name evidence="1" type="ORF">BDY17DRAFT_195088</name>
</gene>
<dbReference type="Proteomes" id="UP000799767">
    <property type="component" value="Unassembled WGS sequence"/>
</dbReference>
<protein>
    <submittedName>
        <fullName evidence="1">Uncharacterized protein</fullName>
    </submittedName>
</protein>
<name>A0A6A6PKH0_9PEZI</name>
<dbReference type="EMBL" id="MU001639">
    <property type="protein sequence ID" value="KAF2480578.1"/>
    <property type="molecule type" value="Genomic_DNA"/>
</dbReference>
<keyword evidence="2" id="KW-1185">Reference proteome</keyword>